<evidence type="ECO:0000313" key="4">
    <source>
        <dbReference type="Proteomes" id="UP000278222"/>
    </source>
</evidence>
<dbReference type="InterPro" id="IPR013815">
    <property type="entry name" value="ATP_grasp_subdomain_1"/>
</dbReference>
<dbReference type="PANTHER" id="PTHR21621">
    <property type="entry name" value="RIBOSOMAL PROTEIN S6 MODIFICATION PROTEIN"/>
    <property type="match status" value="1"/>
</dbReference>
<keyword evidence="1" id="KW-0067">ATP-binding</keyword>
<protein>
    <submittedName>
        <fullName evidence="3">D-alanine-D-alanine ligase-like ATP-grasp enzyme</fullName>
    </submittedName>
</protein>
<proteinExistence type="predicted"/>
<dbReference type="GO" id="GO:0018169">
    <property type="term" value="F:ribosomal S6-glutamic acid ligase activity"/>
    <property type="evidence" value="ECO:0007669"/>
    <property type="project" value="TreeGrafter"/>
</dbReference>
<gene>
    <name evidence="3" type="ORF">EDC65_4587</name>
</gene>
<dbReference type="PANTHER" id="PTHR21621:SF0">
    <property type="entry name" value="BETA-CITRYLGLUTAMATE SYNTHASE B-RELATED"/>
    <property type="match status" value="1"/>
</dbReference>
<evidence type="ECO:0000259" key="2">
    <source>
        <dbReference type="PROSITE" id="PS50975"/>
    </source>
</evidence>
<dbReference type="Gene3D" id="3.30.470.20">
    <property type="entry name" value="ATP-grasp fold, B domain"/>
    <property type="match status" value="1"/>
</dbReference>
<reference evidence="3 4" key="1">
    <citation type="submission" date="2018-11" db="EMBL/GenBank/DDBJ databases">
        <title>Genomic Encyclopedia of Type Strains, Phase IV (KMG-IV): sequencing the most valuable type-strain genomes for metagenomic binning, comparative biology and taxonomic classification.</title>
        <authorList>
            <person name="Goeker M."/>
        </authorList>
    </citation>
    <scope>NUCLEOTIDE SEQUENCE [LARGE SCALE GENOMIC DNA]</scope>
    <source>
        <strain evidence="3 4">DSM 5900</strain>
    </source>
</reference>
<dbReference type="SUPFAM" id="SSF56059">
    <property type="entry name" value="Glutathione synthetase ATP-binding domain-like"/>
    <property type="match status" value="1"/>
</dbReference>
<organism evidence="3 4">
    <name type="scientific">Stella humosa</name>
    <dbReference type="NCBI Taxonomy" id="94"/>
    <lineage>
        <taxon>Bacteria</taxon>
        <taxon>Pseudomonadati</taxon>
        <taxon>Pseudomonadota</taxon>
        <taxon>Alphaproteobacteria</taxon>
        <taxon>Rhodospirillales</taxon>
        <taxon>Stellaceae</taxon>
        <taxon>Stella</taxon>
    </lineage>
</organism>
<dbReference type="RefSeq" id="WP_123693991.1">
    <property type="nucleotide sequence ID" value="NZ_AP019700.1"/>
</dbReference>
<dbReference type="OrthoDB" id="9803907at2"/>
<dbReference type="AlphaFoldDB" id="A0A3N1KW61"/>
<dbReference type="GO" id="GO:0046872">
    <property type="term" value="F:metal ion binding"/>
    <property type="evidence" value="ECO:0007669"/>
    <property type="project" value="InterPro"/>
</dbReference>
<dbReference type="Proteomes" id="UP000278222">
    <property type="component" value="Unassembled WGS sequence"/>
</dbReference>
<comment type="caution">
    <text evidence="3">The sequence shown here is derived from an EMBL/GenBank/DDBJ whole genome shotgun (WGS) entry which is preliminary data.</text>
</comment>
<dbReference type="PROSITE" id="PS50975">
    <property type="entry name" value="ATP_GRASP"/>
    <property type="match status" value="1"/>
</dbReference>
<accession>A0A3N1KW61</accession>
<dbReference type="GO" id="GO:0009432">
    <property type="term" value="P:SOS response"/>
    <property type="evidence" value="ECO:0007669"/>
    <property type="project" value="TreeGrafter"/>
</dbReference>
<feature type="domain" description="ATP-grasp" evidence="2">
    <location>
        <begin position="224"/>
        <end position="474"/>
    </location>
</feature>
<evidence type="ECO:0000313" key="3">
    <source>
        <dbReference type="EMBL" id="ROP83059.1"/>
    </source>
</evidence>
<dbReference type="GO" id="GO:0005737">
    <property type="term" value="C:cytoplasm"/>
    <property type="evidence" value="ECO:0007669"/>
    <property type="project" value="TreeGrafter"/>
</dbReference>
<sequence length="619" mass="63412">MSPISTASTDQPLRLSPPWALAAGNRLGAAALVQAAILGVPGPHLADQAAMGRHLSRIDPALAAAYAAPAPTLTARGDDGHAAIGRLAVALLRLLTPMPVRCIVESDRRPALLSLEIVVFQVAADAMMLATAIAAGGQGDEARLRQSIVDFRSAGERLLPDAGEAILLARIDARGLPWHRVDDGPARSYVVIGEGRHRRRLRQTISEQTAHMAGTLAERKDQCTRLLAHHLLPVPRQHLVQDAEGAVQAAAAIGYPVVVKPVDSSGGKGVSVGLDTPAAVRDACMAALAHSRRAVVESQLFGQDYRMLVIGGRLAAVTRRVAAQVTGDGRHSIAELVMAANADPRRIPPAGLLRPLPLDAEALQLLAADGWTPTAVPAAGQHVRLRTASNRAQGGTTEDVTAQVHPDNAELACQVTALLGLDAAGLDVITPDIAMPIAETGGGICEVNRNPALLTHLSAPGAPDVASAYLDHVMEGAGPVRIPIVAVVGGAAADAVAAETAGRLEGLGIATGLAWGDQTISAGLPLAATPPGDPRRVARLVADPGVDAVVVAVPAAALLASGFGHRRCDLAVAIGAAAEAPAHRAALRLLAGLGAETASFDPADGDAAAAWLAARVARR</sequence>
<dbReference type="Gene3D" id="3.30.1490.20">
    <property type="entry name" value="ATP-grasp fold, A domain"/>
    <property type="match status" value="1"/>
</dbReference>
<keyword evidence="1" id="KW-0547">Nucleotide-binding</keyword>
<dbReference type="GO" id="GO:0005524">
    <property type="term" value="F:ATP binding"/>
    <property type="evidence" value="ECO:0007669"/>
    <property type="project" value="UniProtKB-UniRule"/>
</dbReference>
<keyword evidence="4" id="KW-1185">Reference proteome</keyword>
<name>A0A3N1KW61_9PROT</name>
<evidence type="ECO:0000256" key="1">
    <source>
        <dbReference type="PROSITE-ProRule" id="PRU00409"/>
    </source>
</evidence>
<keyword evidence="3" id="KW-0436">Ligase</keyword>
<dbReference type="Pfam" id="PF13549">
    <property type="entry name" value="ATP-grasp_5"/>
    <property type="match status" value="1"/>
</dbReference>
<dbReference type="EMBL" id="RJKX01000017">
    <property type="protein sequence ID" value="ROP83059.1"/>
    <property type="molecule type" value="Genomic_DNA"/>
</dbReference>
<dbReference type="InterPro" id="IPR011761">
    <property type="entry name" value="ATP-grasp"/>
</dbReference>